<gene>
    <name evidence="2" type="ORF">DSM106972_000400</name>
</gene>
<evidence type="ECO:0008006" key="4">
    <source>
        <dbReference type="Google" id="ProtNLM"/>
    </source>
</evidence>
<protein>
    <recommendedName>
        <fullName evidence="4">Glycosyl hydrolase family 98 putative carbohydrate-binding module domain-containing protein</fullName>
    </recommendedName>
</protein>
<evidence type="ECO:0000313" key="3">
    <source>
        <dbReference type="Proteomes" id="UP000271624"/>
    </source>
</evidence>
<feature type="compositionally biased region" description="Pro residues" evidence="1">
    <location>
        <begin position="197"/>
        <end position="217"/>
    </location>
</feature>
<dbReference type="InterPro" id="IPR038637">
    <property type="entry name" value="NPCBM_sf"/>
</dbReference>
<comment type="caution">
    <text evidence="2">The sequence shown here is derived from an EMBL/GenBank/DDBJ whole genome shotgun (WGS) entry which is preliminary data.</text>
</comment>
<evidence type="ECO:0000313" key="2">
    <source>
        <dbReference type="EMBL" id="RUT09546.1"/>
    </source>
</evidence>
<dbReference type="Gene3D" id="2.60.120.1060">
    <property type="entry name" value="NPCBM/NEW2 domain"/>
    <property type="match status" value="1"/>
</dbReference>
<name>A0A433VTW9_9CYAN</name>
<dbReference type="OrthoDB" id="462638at2"/>
<dbReference type="RefSeq" id="WP_127077734.1">
    <property type="nucleotide sequence ID" value="NZ_RSCL01000001.1"/>
</dbReference>
<sequence>MRKTQKISLIASLITSALVFSSVLIGESIVQAQRSPRPVDLLRSTCVASGSGTAREDNTNVSIGRAVYSSRFFLGPGYRSASLTCRIKPDNSPNPIFQTLNLGFGMRDSDSRSSNVDVRVYLDGKPADSRTVSPSQQNSLSLDVSNASNVSIEAVCNSGSQYCDRVYFYEANLFRPNIQKQSTPEPQPTQQFNVPGAPTPVPPPPTTAPAPITPQKY</sequence>
<evidence type="ECO:0000256" key="1">
    <source>
        <dbReference type="SAM" id="MobiDB-lite"/>
    </source>
</evidence>
<dbReference type="AlphaFoldDB" id="A0A433VTW9"/>
<dbReference type="EMBL" id="RSCL01000001">
    <property type="protein sequence ID" value="RUT09546.1"/>
    <property type="molecule type" value="Genomic_DNA"/>
</dbReference>
<reference evidence="2" key="2">
    <citation type="journal article" date="2019" name="Genome Biol. Evol.">
        <title>Day and night: Metabolic profiles and evolutionary relationships of six axenic non-marine cyanobacteria.</title>
        <authorList>
            <person name="Will S.E."/>
            <person name="Henke P."/>
            <person name="Boedeker C."/>
            <person name="Huang S."/>
            <person name="Brinkmann H."/>
            <person name="Rohde M."/>
            <person name="Jarek M."/>
            <person name="Friedl T."/>
            <person name="Seufert S."/>
            <person name="Schumacher M."/>
            <person name="Overmann J."/>
            <person name="Neumann-Schaal M."/>
            <person name="Petersen J."/>
        </authorList>
    </citation>
    <scope>NUCLEOTIDE SEQUENCE [LARGE SCALE GENOMIC DNA]</scope>
    <source>
        <strain evidence="2">PCC 7102</strain>
    </source>
</reference>
<feature type="compositionally biased region" description="Polar residues" evidence="1">
    <location>
        <begin position="179"/>
        <end position="193"/>
    </location>
</feature>
<reference evidence="2" key="1">
    <citation type="submission" date="2018-12" db="EMBL/GenBank/DDBJ databases">
        <authorList>
            <person name="Will S."/>
            <person name="Neumann-Schaal M."/>
            <person name="Henke P."/>
        </authorList>
    </citation>
    <scope>NUCLEOTIDE SEQUENCE</scope>
    <source>
        <strain evidence="2">PCC 7102</strain>
    </source>
</reference>
<feature type="region of interest" description="Disordered" evidence="1">
    <location>
        <begin position="179"/>
        <end position="217"/>
    </location>
</feature>
<dbReference type="Proteomes" id="UP000271624">
    <property type="component" value="Unassembled WGS sequence"/>
</dbReference>
<accession>A0A433VTW9</accession>
<organism evidence="2 3">
    <name type="scientific">Dulcicalothrix desertica PCC 7102</name>
    <dbReference type="NCBI Taxonomy" id="232991"/>
    <lineage>
        <taxon>Bacteria</taxon>
        <taxon>Bacillati</taxon>
        <taxon>Cyanobacteriota</taxon>
        <taxon>Cyanophyceae</taxon>
        <taxon>Nostocales</taxon>
        <taxon>Calotrichaceae</taxon>
        <taxon>Dulcicalothrix</taxon>
    </lineage>
</organism>
<keyword evidence="3" id="KW-1185">Reference proteome</keyword>
<proteinExistence type="predicted"/>